<dbReference type="PROSITE" id="PS50071">
    <property type="entry name" value="HOMEOBOX_2"/>
    <property type="match status" value="1"/>
</dbReference>
<dbReference type="GO" id="GO:0000978">
    <property type="term" value="F:RNA polymerase II cis-regulatory region sequence-specific DNA binding"/>
    <property type="evidence" value="ECO:0007669"/>
    <property type="project" value="TreeGrafter"/>
</dbReference>
<evidence type="ECO:0000256" key="4">
    <source>
        <dbReference type="PROSITE-ProRule" id="PRU00108"/>
    </source>
</evidence>
<reference evidence="9" key="1">
    <citation type="submission" date="2022-11" db="UniProtKB">
        <authorList>
            <consortium name="WormBaseParasite"/>
        </authorList>
    </citation>
    <scope>IDENTIFICATION</scope>
</reference>
<evidence type="ECO:0000259" key="7">
    <source>
        <dbReference type="PROSITE" id="PS50071"/>
    </source>
</evidence>
<comment type="similarity">
    <text evidence="2">Belongs to the paired homeobox family. Bicoid subfamily.</text>
</comment>
<keyword evidence="4 5" id="KW-0238">DNA-binding</keyword>
<dbReference type="GO" id="GO:0009653">
    <property type="term" value="P:anatomical structure morphogenesis"/>
    <property type="evidence" value="ECO:0007669"/>
    <property type="project" value="TreeGrafter"/>
</dbReference>
<dbReference type="Pfam" id="PF00046">
    <property type="entry name" value="Homeodomain"/>
    <property type="match status" value="1"/>
</dbReference>
<keyword evidence="4 5" id="KW-0371">Homeobox</keyword>
<sequence length="187" mass="20203">MDLDAHQHNLTGFPGHLMSAAVSALDVATGGATGAGGLLFDGPPSSGGLPSNATLTPSSTLCPPLSSPSPSVFSAAQHDIYRLPNISTTQRDDTSNNIAGKLPKIENTKDDYEVNPANADNDQNSAGSPETCLISNQKPRRQRTHFTSHQLTELENWFSRNRYPDMATREEIALWISLTEPRVRDYA</sequence>
<organism evidence="8 9">
    <name type="scientific">Parascaris univalens</name>
    <name type="common">Nematode worm</name>
    <dbReference type="NCBI Taxonomy" id="6257"/>
    <lineage>
        <taxon>Eukaryota</taxon>
        <taxon>Metazoa</taxon>
        <taxon>Ecdysozoa</taxon>
        <taxon>Nematoda</taxon>
        <taxon>Chromadorea</taxon>
        <taxon>Rhabditida</taxon>
        <taxon>Spirurina</taxon>
        <taxon>Ascaridomorpha</taxon>
        <taxon>Ascaridoidea</taxon>
        <taxon>Ascarididae</taxon>
        <taxon>Parascaris</taxon>
    </lineage>
</organism>
<evidence type="ECO:0000256" key="1">
    <source>
        <dbReference type="ARBA" id="ARBA00004123"/>
    </source>
</evidence>
<feature type="region of interest" description="Disordered" evidence="6">
    <location>
        <begin position="84"/>
        <end position="111"/>
    </location>
</feature>
<comment type="subcellular location">
    <subcellularLocation>
        <location evidence="1 4 5">Nucleus</location>
    </subcellularLocation>
</comment>
<evidence type="ECO:0000313" key="8">
    <source>
        <dbReference type="Proteomes" id="UP000887569"/>
    </source>
</evidence>
<dbReference type="SMART" id="SM00389">
    <property type="entry name" value="HOX"/>
    <property type="match status" value="1"/>
</dbReference>
<dbReference type="CDD" id="cd00086">
    <property type="entry name" value="homeodomain"/>
    <property type="match status" value="1"/>
</dbReference>
<evidence type="ECO:0000313" key="9">
    <source>
        <dbReference type="WBParaSite" id="PgR045_g036_t01"/>
    </source>
</evidence>
<dbReference type="GO" id="GO:0000981">
    <property type="term" value="F:DNA-binding transcription factor activity, RNA polymerase II-specific"/>
    <property type="evidence" value="ECO:0007669"/>
    <property type="project" value="TreeGrafter"/>
</dbReference>
<evidence type="ECO:0000256" key="6">
    <source>
        <dbReference type="SAM" id="MobiDB-lite"/>
    </source>
</evidence>
<dbReference type="InterPro" id="IPR001356">
    <property type="entry name" value="HD"/>
</dbReference>
<proteinExistence type="inferred from homology"/>
<evidence type="ECO:0000256" key="5">
    <source>
        <dbReference type="RuleBase" id="RU000682"/>
    </source>
</evidence>
<dbReference type="SUPFAM" id="SSF46689">
    <property type="entry name" value="Homeodomain-like"/>
    <property type="match status" value="1"/>
</dbReference>
<dbReference type="Proteomes" id="UP000887569">
    <property type="component" value="Unplaced"/>
</dbReference>
<protein>
    <submittedName>
        <fullName evidence="9">Homeobox domain-containing protein</fullName>
    </submittedName>
</protein>
<keyword evidence="3" id="KW-0217">Developmental protein</keyword>
<dbReference type="PANTHER" id="PTHR45882">
    <property type="entry name" value="PITUITARY HOMEOBOX HOMOLOG PTX1"/>
    <property type="match status" value="1"/>
</dbReference>
<dbReference type="InterPro" id="IPR009057">
    <property type="entry name" value="Homeodomain-like_sf"/>
</dbReference>
<dbReference type="Gene3D" id="1.10.10.60">
    <property type="entry name" value="Homeodomain-like"/>
    <property type="match status" value="1"/>
</dbReference>
<dbReference type="WBParaSite" id="PgR045_g036_t01">
    <property type="protein sequence ID" value="PgR045_g036_t01"/>
    <property type="gene ID" value="PgR045_g036"/>
</dbReference>
<evidence type="ECO:0000256" key="3">
    <source>
        <dbReference type="ARBA" id="ARBA00022473"/>
    </source>
</evidence>
<keyword evidence="8" id="KW-1185">Reference proteome</keyword>
<feature type="domain" description="Homeobox" evidence="7">
    <location>
        <begin position="137"/>
        <end position="187"/>
    </location>
</feature>
<dbReference type="AlphaFoldDB" id="A0A915BME8"/>
<accession>A0A915BME8</accession>
<name>A0A915BME8_PARUN</name>
<dbReference type="GO" id="GO:0005634">
    <property type="term" value="C:nucleus"/>
    <property type="evidence" value="ECO:0007669"/>
    <property type="project" value="UniProtKB-SubCell"/>
</dbReference>
<dbReference type="PANTHER" id="PTHR45882:SF3">
    <property type="entry name" value="PITUITARY HOMEOBOX HOMOLOG PTX1"/>
    <property type="match status" value="1"/>
</dbReference>
<evidence type="ECO:0000256" key="2">
    <source>
        <dbReference type="ARBA" id="ARBA00006503"/>
    </source>
</evidence>
<keyword evidence="4 5" id="KW-0539">Nucleus</keyword>